<feature type="region of interest" description="Disordered" evidence="1">
    <location>
        <begin position="35"/>
        <end position="55"/>
    </location>
</feature>
<proteinExistence type="predicted"/>
<keyword evidence="3" id="KW-1185">Reference proteome</keyword>
<dbReference type="SUPFAM" id="SSF88946">
    <property type="entry name" value="Sigma2 domain of RNA polymerase sigma factors"/>
    <property type="match status" value="1"/>
</dbReference>
<evidence type="ECO:0000313" key="3">
    <source>
        <dbReference type="Proteomes" id="UP000287224"/>
    </source>
</evidence>
<organism evidence="2 3">
    <name type="scientific">Dictyobacter aurantiacus</name>
    <dbReference type="NCBI Taxonomy" id="1936993"/>
    <lineage>
        <taxon>Bacteria</taxon>
        <taxon>Bacillati</taxon>
        <taxon>Chloroflexota</taxon>
        <taxon>Ktedonobacteria</taxon>
        <taxon>Ktedonobacterales</taxon>
        <taxon>Dictyobacteraceae</taxon>
        <taxon>Dictyobacter</taxon>
    </lineage>
</organism>
<dbReference type="RefSeq" id="WP_160146155.1">
    <property type="nucleotide sequence ID" value="NZ_BIFQ01000002.1"/>
</dbReference>
<accession>A0A401ZMT8</accession>
<reference evidence="3" key="1">
    <citation type="submission" date="2018-12" db="EMBL/GenBank/DDBJ databases">
        <title>Tengunoibacter tsumagoiensis gen. nov., sp. nov., Dictyobacter kobayashii sp. nov., D. alpinus sp. nov., and D. joshuensis sp. nov. and description of Dictyobacteraceae fam. nov. within the order Ktedonobacterales isolated from Tengu-no-mugimeshi.</title>
        <authorList>
            <person name="Wang C.M."/>
            <person name="Zheng Y."/>
            <person name="Sakai Y."/>
            <person name="Toyoda A."/>
            <person name="Minakuchi Y."/>
            <person name="Abe K."/>
            <person name="Yokota A."/>
            <person name="Yabe S."/>
        </authorList>
    </citation>
    <scope>NUCLEOTIDE SEQUENCE [LARGE SCALE GENOMIC DNA]</scope>
    <source>
        <strain evidence="3">S-27</strain>
    </source>
</reference>
<name>A0A401ZMT8_9CHLR</name>
<dbReference type="GO" id="GO:0006352">
    <property type="term" value="P:DNA-templated transcription initiation"/>
    <property type="evidence" value="ECO:0007669"/>
    <property type="project" value="InterPro"/>
</dbReference>
<gene>
    <name evidence="2" type="ORF">KDAU_55160</name>
</gene>
<dbReference type="Gene3D" id="1.10.1740.10">
    <property type="match status" value="1"/>
</dbReference>
<evidence type="ECO:0000256" key="1">
    <source>
        <dbReference type="SAM" id="MobiDB-lite"/>
    </source>
</evidence>
<protein>
    <recommendedName>
        <fullName evidence="4">RNA polymerase sigma-70 region 2 domain-containing protein</fullName>
    </recommendedName>
</protein>
<sequence length="55" mass="6393">MDALYEQHAGAIFDYLRQRTPTRQDAEDILLDVFTAAKNTNRPPHKERKRTAQPP</sequence>
<dbReference type="Proteomes" id="UP000287224">
    <property type="component" value="Unassembled WGS sequence"/>
</dbReference>
<dbReference type="OrthoDB" id="9784272at2"/>
<feature type="compositionally biased region" description="Basic residues" evidence="1">
    <location>
        <begin position="43"/>
        <end position="55"/>
    </location>
</feature>
<evidence type="ECO:0008006" key="4">
    <source>
        <dbReference type="Google" id="ProtNLM"/>
    </source>
</evidence>
<comment type="caution">
    <text evidence="2">The sequence shown here is derived from an EMBL/GenBank/DDBJ whole genome shotgun (WGS) entry which is preliminary data.</text>
</comment>
<dbReference type="AlphaFoldDB" id="A0A401ZMT8"/>
<dbReference type="InterPro" id="IPR013325">
    <property type="entry name" value="RNA_pol_sigma_r2"/>
</dbReference>
<dbReference type="GO" id="GO:0003700">
    <property type="term" value="F:DNA-binding transcription factor activity"/>
    <property type="evidence" value="ECO:0007669"/>
    <property type="project" value="InterPro"/>
</dbReference>
<evidence type="ECO:0000313" key="2">
    <source>
        <dbReference type="EMBL" id="GCE08187.1"/>
    </source>
</evidence>
<dbReference type="EMBL" id="BIFQ01000002">
    <property type="protein sequence ID" value="GCE08187.1"/>
    <property type="molecule type" value="Genomic_DNA"/>
</dbReference>